<proteinExistence type="predicted"/>
<dbReference type="AlphaFoldDB" id="A0AAD2ZM87"/>
<reference evidence="1" key="1">
    <citation type="submission" date="2023-10" db="EMBL/GenBank/DDBJ databases">
        <authorList>
            <consortium name="Clinical and Environmental Microbiology Branch: Whole genome sequencing antimicrobial resistance pathogens in the healthcare setting"/>
        </authorList>
    </citation>
    <scope>NUCLEOTIDE SEQUENCE</scope>
    <source>
        <strain evidence="1">2020QW-00022</strain>
    </source>
</reference>
<evidence type="ECO:0000313" key="3">
    <source>
        <dbReference type="EMBL" id="EMR4588552.1"/>
    </source>
</evidence>
<evidence type="ECO:0000313" key="2">
    <source>
        <dbReference type="EMBL" id="ELR5219964.1"/>
    </source>
</evidence>
<evidence type="ECO:0008006" key="5">
    <source>
        <dbReference type="Google" id="ProtNLM"/>
    </source>
</evidence>
<comment type="caution">
    <text evidence="1">The sequence shown here is derived from an EMBL/GenBank/DDBJ whole genome shotgun (WGS) entry which is preliminary data.</text>
</comment>
<sequence length="56" mass="6493">MEFEVVDIEKITDSCLKDGYILLVNNRMEPWGQRVTRLLSPEGMLVGLTVTPWLRE</sequence>
<dbReference type="EMBL" id="ABEXCJ040000001">
    <property type="protein sequence ID" value="ELR5216365.1"/>
    <property type="molecule type" value="Genomic_DNA"/>
</dbReference>
<dbReference type="Gene3D" id="3.30.720.110">
    <property type="match status" value="1"/>
</dbReference>
<dbReference type="EMBL" id="ABEXCJ050000001">
    <property type="protein sequence ID" value="EMR4588552.1"/>
    <property type="molecule type" value="Genomic_DNA"/>
</dbReference>
<gene>
    <name evidence="3" type="ORF">M0K77_000827</name>
    <name evidence="4" type="ORF">M0K77_004548</name>
    <name evidence="1" type="ORF">M0K77_RS04135</name>
    <name evidence="2" type="ORF">M0K77_RS22740</name>
</gene>
<dbReference type="EMBL" id="ABEXCJ040000044">
    <property type="protein sequence ID" value="ELR5219964.1"/>
    <property type="molecule type" value="Genomic_DNA"/>
</dbReference>
<accession>A0AAD2ZM87</accession>
<evidence type="ECO:0000313" key="1">
    <source>
        <dbReference type="EMBL" id="ELR5216365.1"/>
    </source>
</evidence>
<protein>
    <recommendedName>
        <fullName evidence="5">Glyoxalase-like domain</fullName>
    </recommendedName>
</protein>
<evidence type="ECO:0000313" key="4">
    <source>
        <dbReference type="EMBL" id="EMR4592151.1"/>
    </source>
</evidence>
<organism evidence="1">
    <name type="scientific">Providencia rettgeri</name>
    <dbReference type="NCBI Taxonomy" id="587"/>
    <lineage>
        <taxon>Bacteria</taxon>
        <taxon>Pseudomonadati</taxon>
        <taxon>Pseudomonadota</taxon>
        <taxon>Gammaproteobacteria</taxon>
        <taxon>Enterobacterales</taxon>
        <taxon>Morganellaceae</taxon>
        <taxon>Providencia</taxon>
    </lineage>
</organism>
<dbReference type="EMBL" id="ABEXCJ050000044">
    <property type="protein sequence ID" value="EMR4592151.1"/>
    <property type="molecule type" value="Genomic_DNA"/>
</dbReference>
<name>A0AAD2ZM87_PRORE</name>